<dbReference type="GO" id="GO:0004852">
    <property type="term" value="F:uroporphyrinogen-III synthase activity"/>
    <property type="evidence" value="ECO:0007669"/>
    <property type="project" value="InterPro"/>
</dbReference>
<evidence type="ECO:0000313" key="2">
    <source>
        <dbReference type="EMBL" id="SVA98896.1"/>
    </source>
</evidence>
<evidence type="ECO:0000259" key="1">
    <source>
        <dbReference type="Pfam" id="PF02602"/>
    </source>
</evidence>
<dbReference type="AlphaFoldDB" id="A0A382ABH3"/>
<dbReference type="EMBL" id="UINC01024709">
    <property type="protein sequence ID" value="SVA98896.1"/>
    <property type="molecule type" value="Genomic_DNA"/>
</dbReference>
<dbReference type="Pfam" id="PF02602">
    <property type="entry name" value="HEM4"/>
    <property type="match status" value="1"/>
</dbReference>
<gene>
    <name evidence="2" type="ORF">METZ01_LOCUS151750</name>
</gene>
<dbReference type="Gene3D" id="3.40.50.10090">
    <property type="match status" value="1"/>
</dbReference>
<dbReference type="PANTHER" id="PTHR38020:SF1">
    <property type="entry name" value="UROPORPHYRINOGEN-III SYNTHASE"/>
    <property type="match status" value="1"/>
</dbReference>
<protein>
    <recommendedName>
        <fullName evidence="1">Tetrapyrrole biosynthesis uroporphyrinogen III synthase domain-containing protein</fullName>
    </recommendedName>
</protein>
<dbReference type="InterPro" id="IPR036108">
    <property type="entry name" value="4pyrrol_syn_uPrphyn_synt_sf"/>
</dbReference>
<feature type="non-terminal residue" evidence="2">
    <location>
        <position position="133"/>
    </location>
</feature>
<organism evidence="2">
    <name type="scientific">marine metagenome</name>
    <dbReference type="NCBI Taxonomy" id="408172"/>
    <lineage>
        <taxon>unclassified sequences</taxon>
        <taxon>metagenomes</taxon>
        <taxon>ecological metagenomes</taxon>
    </lineage>
</organism>
<reference evidence="2" key="1">
    <citation type="submission" date="2018-05" db="EMBL/GenBank/DDBJ databases">
        <authorList>
            <person name="Lanie J.A."/>
            <person name="Ng W.-L."/>
            <person name="Kazmierczak K.M."/>
            <person name="Andrzejewski T.M."/>
            <person name="Davidsen T.M."/>
            <person name="Wayne K.J."/>
            <person name="Tettelin H."/>
            <person name="Glass J.I."/>
            <person name="Rusch D."/>
            <person name="Podicherti R."/>
            <person name="Tsui H.-C.T."/>
            <person name="Winkler M.E."/>
        </authorList>
    </citation>
    <scope>NUCLEOTIDE SEQUENCE</scope>
</reference>
<name>A0A382ABH3_9ZZZZ</name>
<dbReference type="SUPFAM" id="SSF69618">
    <property type="entry name" value="HemD-like"/>
    <property type="match status" value="1"/>
</dbReference>
<sequence length="133" mass="15027">MPTIAIEPMDDYTELDEALKNLEQFQWVSFTSRNGIEAFFNRLDVLGLDLNVLEKTHVSALGNDAKLLEERGVSVDLLPARASTKGVVEELQRRGQKSGRMLLPVPEVYGMAEPPVIPDYVRWLQELGMDVQR</sequence>
<dbReference type="InterPro" id="IPR003754">
    <property type="entry name" value="4pyrrol_synth_uPrphyn_synth"/>
</dbReference>
<feature type="domain" description="Tetrapyrrole biosynthesis uroporphyrinogen III synthase" evidence="1">
    <location>
        <begin position="1"/>
        <end position="107"/>
    </location>
</feature>
<proteinExistence type="predicted"/>
<accession>A0A382ABH3</accession>
<dbReference type="CDD" id="cd06578">
    <property type="entry name" value="HemD"/>
    <property type="match status" value="1"/>
</dbReference>
<dbReference type="PANTHER" id="PTHR38020">
    <property type="entry name" value="UROPORPHYRINOGEN-III SYNTHASE"/>
    <property type="match status" value="1"/>
</dbReference>
<dbReference type="GO" id="GO:0033014">
    <property type="term" value="P:tetrapyrrole biosynthetic process"/>
    <property type="evidence" value="ECO:0007669"/>
    <property type="project" value="InterPro"/>
</dbReference>